<feature type="transmembrane region" description="Helical" evidence="11">
    <location>
        <begin position="798"/>
        <end position="820"/>
    </location>
</feature>
<dbReference type="Pfam" id="PF19316">
    <property type="entry name" value="PIGO_PIGG"/>
    <property type="match status" value="1"/>
</dbReference>
<name>T0PLG4_SAPDV</name>
<keyword evidence="9 11" id="KW-0472">Membrane</keyword>
<comment type="subcellular location">
    <subcellularLocation>
        <location evidence="1">Endoplasmic reticulum membrane</location>
        <topology evidence="1">Multi-pass membrane protein</topology>
    </subcellularLocation>
</comment>
<dbReference type="GO" id="GO:0006506">
    <property type="term" value="P:GPI anchor biosynthetic process"/>
    <property type="evidence" value="ECO:0007669"/>
    <property type="project" value="UniProtKB-UniPathway"/>
</dbReference>
<feature type="domain" description="GPI ethanolamine phosphate transferase 2 C-terminal" evidence="12">
    <location>
        <begin position="591"/>
        <end position="807"/>
    </location>
</feature>
<dbReference type="GO" id="GO:0051267">
    <property type="term" value="F:CP2 mannose-ethanolamine phosphotransferase activity"/>
    <property type="evidence" value="ECO:0007669"/>
    <property type="project" value="TreeGrafter"/>
</dbReference>
<dbReference type="Proteomes" id="UP000030762">
    <property type="component" value="Unassembled WGS sequence"/>
</dbReference>
<dbReference type="Gene3D" id="3.40.720.10">
    <property type="entry name" value="Alkaline Phosphatase, subunit A"/>
    <property type="match status" value="1"/>
</dbReference>
<protein>
    <recommendedName>
        <fullName evidence="12">GPI ethanolamine phosphate transferase 2 C-terminal domain-containing protein</fullName>
    </recommendedName>
</protein>
<evidence type="ECO:0000259" key="12">
    <source>
        <dbReference type="Pfam" id="PF19316"/>
    </source>
</evidence>
<dbReference type="InterPro" id="IPR037674">
    <property type="entry name" value="PIG-G_N"/>
</dbReference>
<dbReference type="InterPro" id="IPR045687">
    <property type="entry name" value="PIGG/GPI7_C"/>
</dbReference>
<keyword evidence="5" id="KW-0808">Transferase</keyword>
<dbReference type="AlphaFoldDB" id="T0PLG4"/>
<dbReference type="UniPathway" id="UPA00196"/>
<dbReference type="Pfam" id="PF01663">
    <property type="entry name" value="Phosphodiest"/>
    <property type="match status" value="1"/>
</dbReference>
<sequence length="825" mass="89411">MLVWSTARVSAICAAALVAAFLGASGLFGLDLDVFQAPLAKVAPPSSVPPAIPPVFDRLVFVVVDALRADMVLGSAAVQHAHATEELRSYMPYTAQLASSPESIAYIGHAAVPTVTMPRLKALTTGKKPAFIDVLRNFNSKALDEDSLIAQLGAAGRRMVLYGDETWLQLFPTAFVRSDPTSGFFALDTVEVDTNVTRHLREELDPTMTSPKSNDWDALFLHYLGVDHIGHLTGPHSPLMRAKLSEMDATIESIHLSIQAQDAMRNGSTLLVLLSDHGMTETGNHGGASIEESSALLLFVLPPAYRAIEDSDLLTRTPQVDLVPTLATLLGVPIPAHNTGKALTPVLDAAVRDEALVIAALQANVRQLHALATPKHSAKFWASFAHEFNVALDWHAASTNMPLALARRRMEAALTSLQAIVLTSDGSEYNTMHMLSGIGVGVLGLVLACRFHELLLRRPSHYELCLGFWTLLQLVSLGSSSSIENEHVVWNFLLVSYLVWLAIDCVLAKRRGLWTCWLLVLVTARLLRSRNQIINFGRLNTFDVAAGSTRDGLEYEHDNAVSILTTRSLAHGLVSLHVERVLASAYVVLAELVRSSSSSTAAMQAVWTVGMAASVVFAWTAVDAAAHVVYASVVLEAGVALASRSSPMKALWLLAFLLQRDTNLLALALLHVQLDAATRLVQALDGIRALPLVVYLSKASFFALGNSHLMTTIDISKAYTGLSSYSQVLVGGLTAFIVFTGPLLVLSSQLAAVRDARSLLGGYWTLELGNFTVYSVIVYIMRFHLFIWSVFAPKMLYALAWVLFLVLPTTLVVCLLSPMITVEPF</sequence>
<dbReference type="InterPro" id="IPR017850">
    <property type="entry name" value="Alkaline_phosphatase_core_sf"/>
</dbReference>
<dbReference type="InParanoid" id="T0PLG4"/>
<dbReference type="RefSeq" id="XP_008620374.1">
    <property type="nucleotide sequence ID" value="XM_008622152.1"/>
</dbReference>
<dbReference type="GeneID" id="19956692"/>
<dbReference type="EMBL" id="JH767238">
    <property type="protein sequence ID" value="EQC26229.1"/>
    <property type="molecule type" value="Genomic_DNA"/>
</dbReference>
<feature type="transmembrane region" description="Helical" evidence="11">
    <location>
        <begin position="728"/>
        <end position="751"/>
    </location>
</feature>
<reference evidence="13 14" key="1">
    <citation type="submission" date="2012-04" db="EMBL/GenBank/DDBJ databases">
        <title>The Genome Sequence of Saprolegnia declina VS20.</title>
        <authorList>
            <consortium name="The Broad Institute Genome Sequencing Platform"/>
            <person name="Russ C."/>
            <person name="Nusbaum C."/>
            <person name="Tyler B."/>
            <person name="van West P."/>
            <person name="Dieguez-Uribeondo J."/>
            <person name="de Bruijn I."/>
            <person name="Tripathy S."/>
            <person name="Jiang R."/>
            <person name="Young S.K."/>
            <person name="Zeng Q."/>
            <person name="Gargeya S."/>
            <person name="Fitzgerald M."/>
            <person name="Haas B."/>
            <person name="Abouelleil A."/>
            <person name="Alvarado L."/>
            <person name="Arachchi H.M."/>
            <person name="Berlin A."/>
            <person name="Chapman S.B."/>
            <person name="Goldberg J."/>
            <person name="Griggs A."/>
            <person name="Gujja S."/>
            <person name="Hansen M."/>
            <person name="Howarth C."/>
            <person name="Imamovic A."/>
            <person name="Larimer J."/>
            <person name="McCowen C."/>
            <person name="Montmayeur A."/>
            <person name="Murphy C."/>
            <person name="Neiman D."/>
            <person name="Pearson M."/>
            <person name="Priest M."/>
            <person name="Roberts A."/>
            <person name="Saif S."/>
            <person name="Shea T."/>
            <person name="Sisk P."/>
            <person name="Sykes S."/>
            <person name="Wortman J."/>
            <person name="Nusbaum C."/>
            <person name="Birren B."/>
        </authorList>
    </citation>
    <scope>NUCLEOTIDE SEQUENCE [LARGE SCALE GENOMIC DNA]</scope>
    <source>
        <strain evidence="13 14">VS20</strain>
    </source>
</reference>
<evidence type="ECO:0000256" key="8">
    <source>
        <dbReference type="ARBA" id="ARBA00022989"/>
    </source>
</evidence>
<keyword evidence="7" id="KW-0256">Endoplasmic reticulum</keyword>
<evidence type="ECO:0000313" key="13">
    <source>
        <dbReference type="EMBL" id="EQC26229.1"/>
    </source>
</evidence>
<keyword evidence="10" id="KW-0325">Glycoprotein</keyword>
<keyword evidence="8 11" id="KW-1133">Transmembrane helix</keyword>
<dbReference type="VEuPathDB" id="FungiDB:SDRG_15965"/>
<dbReference type="PANTHER" id="PTHR23072">
    <property type="entry name" value="PHOSPHATIDYLINOSITOL GLYCAN-RELATED"/>
    <property type="match status" value="1"/>
</dbReference>
<evidence type="ECO:0000256" key="4">
    <source>
        <dbReference type="ARBA" id="ARBA00022502"/>
    </source>
</evidence>
<proteinExistence type="inferred from homology"/>
<accession>T0PLG4</accession>
<gene>
    <name evidence="13" type="ORF">SDRG_15965</name>
</gene>
<evidence type="ECO:0000256" key="9">
    <source>
        <dbReference type="ARBA" id="ARBA00023136"/>
    </source>
</evidence>
<dbReference type="PANTHER" id="PTHR23072:SF0">
    <property type="entry name" value="GPI ETHANOLAMINE PHOSPHATE TRANSFERASE 2"/>
    <property type="match status" value="1"/>
</dbReference>
<comment type="similarity">
    <text evidence="3">Belongs to the PIGG/PIGN/PIGO family. PIGG subfamily.</text>
</comment>
<evidence type="ECO:0000256" key="10">
    <source>
        <dbReference type="ARBA" id="ARBA00023180"/>
    </source>
</evidence>
<keyword evidence="14" id="KW-1185">Reference proteome</keyword>
<evidence type="ECO:0000256" key="1">
    <source>
        <dbReference type="ARBA" id="ARBA00004477"/>
    </source>
</evidence>
<dbReference type="InterPro" id="IPR039527">
    <property type="entry name" value="PIGG/GPI7"/>
</dbReference>
<dbReference type="STRING" id="1156394.T0PLG4"/>
<dbReference type="OrthoDB" id="272139at2759"/>
<comment type="pathway">
    <text evidence="2">Glycolipid biosynthesis; glycosylphosphatidylinositol-anchor biosynthesis.</text>
</comment>
<dbReference type="OMA" id="SWNQTGQ"/>
<dbReference type="InterPro" id="IPR002591">
    <property type="entry name" value="Phosphodiest/P_Trfase"/>
</dbReference>
<dbReference type="CDD" id="cd16024">
    <property type="entry name" value="GPI_EPT_2"/>
    <property type="match status" value="1"/>
</dbReference>
<evidence type="ECO:0000256" key="2">
    <source>
        <dbReference type="ARBA" id="ARBA00004687"/>
    </source>
</evidence>
<keyword evidence="4" id="KW-0337">GPI-anchor biosynthesis</keyword>
<evidence type="ECO:0000313" key="14">
    <source>
        <dbReference type="Proteomes" id="UP000030762"/>
    </source>
</evidence>
<dbReference type="GO" id="GO:0005789">
    <property type="term" value="C:endoplasmic reticulum membrane"/>
    <property type="evidence" value="ECO:0007669"/>
    <property type="project" value="UniProtKB-SubCell"/>
</dbReference>
<evidence type="ECO:0000256" key="6">
    <source>
        <dbReference type="ARBA" id="ARBA00022692"/>
    </source>
</evidence>
<dbReference type="eggNOG" id="KOG2125">
    <property type="taxonomic scope" value="Eukaryota"/>
</dbReference>
<organism evidence="13 14">
    <name type="scientific">Saprolegnia diclina (strain VS20)</name>
    <dbReference type="NCBI Taxonomy" id="1156394"/>
    <lineage>
        <taxon>Eukaryota</taxon>
        <taxon>Sar</taxon>
        <taxon>Stramenopiles</taxon>
        <taxon>Oomycota</taxon>
        <taxon>Saprolegniomycetes</taxon>
        <taxon>Saprolegniales</taxon>
        <taxon>Saprolegniaceae</taxon>
        <taxon>Saprolegnia</taxon>
    </lineage>
</organism>
<dbReference type="SUPFAM" id="SSF53649">
    <property type="entry name" value="Alkaline phosphatase-like"/>
    <property type="match status" value="1"/>
</dbReference>
<evidence type="ECO:0000256" key="11">
    <source>
        <dbReference type="SAM" id="Phobius"/>
    </source>
</evidence>
<keyword evidence="6 11" id="KW-0812">Transmembrane</keyword>
<evidence type="ECO:0000256" key="3">
    <source>
        <dbReference type="ARBA" id="ARBA00005315"/>
    </source>
</evidence>
<evidence type="ECO:0000256" key="7">
    <source>
        <dbReference type="ARBA" id="ARBA00022824"/>
    </source>
</evidence>
<evidence type="ECO:0000256" key="5">
    <source>
        <dbReference type="ARBA" id="ARBA00022679"/>
    </source>
</evidence>